<evidence type="ECO:0000256" key="1">
    <source>
        <dbReference type="ARBA" id="ARBA00008791"/>
    </source>
</evidence>
<dbReference type="AlphaFoldDB" id="A0A7G6YH56"/>
<dbReference type="PRINTS" id="PR01438">
    <property type="entry name" value="UNVRSLSTRESS"/>
</dbReference>
<protein>
    <submittedName>
        <fullName evidence="3">Universal stress protein</fullName>
    </submittedName>
</protein>
<accession>A0A7G6YH56</accession>
<dbReference type="KEGG" id="lse:F1C12_18890"/>
<sequence length="298" mass="30862">MAIDGRTVVGFDGSPSAWRALDWAAERVAARGGALEVVHAIDSRLGGAVFGPRFDLETTVEVGLAQARNHVRALAPGVAVDVRWVEGPPANALLGEAAGAALLVVGTDKGPSRSGTRIGTLPLKLAAKADCVVAVIPDAPRPTRNVVVVGVDRSAFARSALALAVTEAGWSGAEVEAVHAWDVPEALHAALDSGEHADPAFLKRERAVIPEAIADVPIARSAPITDVVLRKNPAEALIERGAGAVAVVVGTRGRGRFAASLLGSVSHDVLQNLPCPVLVTPKEFSFVVPSGPDDRDEW</sequence>
<dbReference type="EMBL" id="CP043641">
    <property type="protein sequence ID" value="QNE37821.1"/>
    <property type="molecule type" value="Genomic_DNA"/>
</dbReference>
<comment type="similarity">
    <text evidence="1">Belongs to the universal stress protein A family.</text>
</comment>
<dbReference type="InterPro" id="IPR006015">
    <property type="entry name" value="Universal_stress_UspA"/>
</dbReference>
<evidence type="ECO:0000259" key="2">
    <source>
        <dbReference type="Pfam" id="PF00582"/>
    </source>
</evidence>
<dbReference type="PANTHER" id="PTHR46268">
    <property type="entry name" value="STRESS RESPONSE PROTEIN NHAX"/>
    <property type="match status" value="1"/>
</dbReference>
<name>A0A7G6YH56_9MICO</name>
<dbReference type="InterPro" id="IPR006016">
    <property type="entry name" value="UspA"/>
</dbReference>
<dbReference type="CDD" id="cd00293">
    <property type="entry name" value="USP-like"/>
    <property type="match status" value="1"/>
</dbReference>
<dbReference type="InterPro" id="IPR014729">
    <property type="entry name" value="Rossmann-like_a/b/a_fold"/>
</dbReference>
<dbReference type="Pfam" id="PF00582">
    <property type="entry name" value="Usp"/>
    <property type="match status" value="2"/>
</dbReference>
<evidence type="ECO:0000313" key="3">
    <source>
        <dbReference type="EMBL" id="QNE37821.1"/>
    </source>
</evidence>
<evidence type="ECO:0000313" key="4">
    <source>
        <dbReference type="Proteomes" id="UP000515511"/>
    </source>
</evidence>
<gene>
    <name evidence="3" type="ORF">F1C12_18890</name>
</gene>
<dbReference type="SUPFAM" id="SSF52402">
    <property type="entry name" value="Adenine nucleotide alpha hydrolases-like"/>
    <property type="match status" value="2"/>
</dbReference>
<dbReference type="Gene3D" id="3.40.50.620">
    <property type="entry name" value="HUPs"/>
    <property type="match status" value="2"/>
</dbReference>
<dbReference type="PANTHER" id="PTHR46268:SF6">
    <property type="entry name" value="UNIVERSAL STRESS PROTEIN UP12"/>
    <property type="match status" value="1"/>
</dbReference>
<feature type="domain" description="UspA" evidence="2">
    <location>
        <begin position="146"/>
        <end position="281"/>
    </location>
</feature>
<organism evidence="3 4">
    <name type="scientific">Leifsonia shinshuensis</name>
    <dbReference type="NCBI Taxonomy" id="150026"/>
    <lineage>
        <taxon>Bacteria</taxon>
        <taxon>Bacillati</taxon>
        <taxon>Actinomycetota</taxon>
        <taxon>Actinomycetes</taxon>
        <taxon>Micrococcales</taxon>
        <taxon>Microbacteriaceae</taxon>
        <taxon>Leifsonia</taxon>
    </lineage>
</organism>
<feature type="domain" description="UspA" evidence="2">
    <location>
        <begin position="6"/>
        <end position="137"/>
    </location>
</feature>
<reference evidence="4" key="1">
    <citation type="submission" date="2019-09" db="EMBL/GenBank/DDBJ databases">
        <title>Antimicrobial potential of Antarctic Bacteria.</title>
        <authorList>
            <person name="Benaud N."/>
            <person name="Edwards R.J."/>
            <person name="Ferrari B.C."/>
        </authorList>
    </citation>
    <scope>NUCLEOTIDE SEQUENCE [LARGE SCALE GENOMIC DNA]</scope>
    <source>
        <strain evidence="4">INR9</strain>
    </source>
</reference>
<proteinExistence type="inferred from homology"/>
<dbReference type="Proteomes" id="UP000515511">
    <property type="component" value="Chromosome"/>
</dbReference>